<gene>
    <name evidence="1" type="ORF">BleG1_2836</name>
</gene>
<organism evidence="1 2">
    <name type="scientific">Shouchella lehensis G1</name>
    <dbReference type="NCBI Taxonomy" id="1246626"/>
    <lineage>
        <taxon>Bacteria</taxon>
        <taxon>Bacillati</taxon>
        <taxon>Bacillota</taxon>
        <taxon>Bacilli</taxon>
        <taxon>Bacillales</taxon>
        <taxon>Bacillaceae</taxon>
        <taxon>Shouchella</taxon>
    </lineage>
</organism>
<evidence type="ECO:0000313" key="1">
    <source>
        <dbReference type="EMBL" id="AIC95400.1"/>
    </source>
</evidence>
<dbReference type="HOGENOM" id="CLU_2300084_0_0_9"/>
<evidence type="ECO:0000313" key="2">
    <source>
        <dbReference type="Proteomes" id="UP000027142"/>
    </source>
</evidence>
<keyword evidence="2" id="KW-1185">Reference proteome</keyword>
<dbReference type="KEGG" id="ble:BleG1_2836"/>
<dbReference type="AlphaFoldDB" id="A0A060M053"/>
<reference evidence="1 2" key="1">
    <citation type="journal article" date="2014" name="Gene">
        <title>A comparative genomic analysis of the alkalitolerant soil bacterium Bacillus lehensis G1.</title>
        <authorList>
            <person name="Noor Y.M."/>
            <person name="Samsulrizal N.H."/>
            <person name="Jema'on N.A."/>
            <person name="Low K.O."/>
            <person name="Ramli A.N."/>
            <person name="Alias N.I."/>
            <person name="Damis S.I."/>
            <person name="Fuzi S.F."/>
            <person name="Isa M.N."/>
            <person name="Murad A.M."/>
            <person name="Raih M.F."/>
            <person name="Bakar F.D."/>
            <person name="Najimudin N."/>
            <person name="Mahadi N.M."/>
            <person name="Illias R.M."/>
        </authorList>
    </citation>
    <scope>NUCLEOTIDE SEQUENCE [LARGE SCALE GENOMIC DNA]</scope>
    <source>
        <strain evidence="1 2">G1</strain>
    </source>
</reference>
<dbReference type="Proteomes" id="UP000027142">
    <property type="component" value="Chromosome"/>
</dbReference>
<dbReference type="RefSeq" id="WP_038482197.1">
    <property type="nucleotide sequence ID" value="NZ_CP003923.1"/>
</dbReference>
<proteinExistence type="predicted"/>
<dbReference type="EMBL" id="CP003923">
    <property type="protein sequence ID" value="AIC95400.1"/>
    <property type="molecule type" value="Genomic_DNA"/>
</dbReference>
<protein>
    <submittedName>
        <fullName evidence="1">Uncharacterized protein</fullName>
    </submittedName>
</protein>
<dbReference type="PATRIC" id="fig|1246626.3.peg.2827"/>
<dbReference type="OrthoDB" id="9976523at2"/>
<dbReference type="STRING" id="1246626.BleG1_2836"/>
<sequence>MRKITIEYKTTDEACKYCGQELSNVDESSIKEFIFDEERVLSYGNWEASIGSPDDFPTDVMEYVFETIVFFAEDAESKVIVNGQQLNRMEQFIKEIVQSS</sequence>
<accession>A0A060M053</accession>
<name>A0A060M053_9BACI</name>